<organism evidence="3 4">
    <name type="scientific">Rhodovulum sulfidophilum</name>
    <name type="common">Rhodobacter sulfidophilus</name>
    <dbReference type="NCBI Taxonomy" id="35806"/>
    <lineage>
        <taxon>Bacteria</taxon>
        <taxon>Pseudomonadati</taxon>
        <taxon>Pseudomonadota</taxon>
        <taxon>Alphaproteobacteria</taxon>
        <taxon>Rhodobacterales</taxon>
        <taxon>Paracoccaceae</taxon>
        <taxon>Rhodovulum</taxon>
    </lineage>
</organism>
<accession>A0A2W5Q4F7</accession>
<proteinExistence type="predicted"/>
<keyword evidence="2" id="KW-0812">Transmembrane</keyword>
<name>A0A2W5Q4F7_RHOSU</name>
<feature type="transmembrane region" description="Helical" evidence="2">
    <location>
        <begin position="68"/>
        <end position="89"/>
    </location>
</feature>
<dbReference type="Proteomes" id="UP000249185">
    <property type="component" value="Unassembled WGS sequence"/>
</dbReference>
<evidence type="ECO:0000256" key="1">
    <source>
        <dbReference type="SAM" id="MobiDB-lite"/>
    </source>
</evidence>
<dbReference type="EMBL" id="QFPW01000001">
    <property type="protein sequence ID" value="PZQ52227.1"/>
    <property type="molecule type" value="Genomic_DNA"/>
</dbReference>
<feature type="transmembrane region" description="Helical" evidence="2">
    <location>
        <begin position="34"/>
        <end position="56"/>
    </location>
</feature>
<keyword evidence="2" id="KW-0472">Membrane</keyword>
<keyword evidence="2" id="KW-1133">Transmembrane helix</keyword>
<evidence type="ECO:0000256" key="2">
    <source>
        <dbReference type="SAM" id="Phobius"/>
    </source>
</evidence>
<comment type="caution">
    <text evidence="3">The sequence shown here is derived from an EMBL/GenBank/DDBJ whole genome shotgun (WGS) entry which is preliminary data.</text>
</comment>
<evidence type="ECO:0000313" key="3">
    <source>
        <dbReference type="EMBL" id="PZQ52227.1"/>
    </source>
</evidence>
<reference evidence="3 4" key="1">
    <citation type="submission" date="2017-08" db="EMBL/GenBank/DDBJ databases">
        <title>Infants hospitalized years apart are colonized by the same room-sourced microbial strains.</title>
        <authorList>
            <person name="Brooks B."/>
            <person name="Olm M.R."/>
            <person name="Firek B.A."/>
            <person name="Baker R."/>
            <person name="Thomas B.C."/>
            <person name="Morowitz M.J."/>
            <person name="Banfield J.F."/>
        </authorList>
    </citation>
    <scope>NUCLEOTIDE SEQUENCE [LARGE SCALE GENOMIC DNA]</scope>
    <source>
        <strain evidence="3">S2_005_002_R2_34</strain>
    </source>
</reference>
<feature type="region of interest" description="Disordered" evidence="1">
    <location>
        <begin position="172"/>
        <end position="203"/>
    </location>
</feature>
<evidence type="ECO:0000313" key="4">
    <source>
        <dbReference type="Proteomes" id="UP000249185"/>
    </source>
</evidence>
<feature type="compositionally biased region" description="Basic and acidic residues" evidence="1">
    <location>
        <begin position="186"/>
        <end position="197"/>
    </location>
</feature>
<sequence length="357" mass="37647">MTARPDAAGRPGALPGGTIRSGPRGPLATPPRRLAALASLGWAALVAAYAFGFAATASAARGTVGLDLLFFLLALALPVALFWITAFLADELARLRAAVAGFAEAIPGLAADLAETRAVLAAEGPVSPADIARAVRVAMADEARVDLSEPLERLQRGQEEIRGELRAIAADPRWTRPAGKPTSPRASEKPPEPRPEPVAEPVPGWPDLVRALNFPRDEADKEGFRALRVALRHSGLAQTLQAAEDALTLLSEVGIYMDDFVVEAPPAEVWRRYIAGARGPEVAAAGAVTDAEAIGKVRTLFAEDPIFRDTAQHFQRRFDATLSAFGAGAADADLLSLVDTRSGRAFMLLARARGAFG</sequence>
<dbReference type="AlphaFoldDB" id="A0A2W5Q4F7"/>
<protein>
    <submittedName>
        <fullName evidence="3">Uncharacterized protein</fullName>
    </submittedName>
</protein>
<feature type="region of interest" description="Disordered" evidence="1">
    <location>
        <begin position="1"/>
        <end position="25"/>
    </location>
</feature>
<gene>
    <name evidence="3" type="ORF">DI556_00755</name>
</gene>